<dbReference type="EMBL" id="JAMBOL010000006">
    <property type="protein sequence ID" value="MCM3714315.1"/>
    <property type="molecule type" value="Genomic_DNA"/>
</dbReference>
<comment type="caution">
    <text evidence="5">The sequence shown here is derived from an EMBL/GenBank/DDBJ whole genome shotgun (WGS) entry which is preliminary data.</text>
</comment>
<evidence type="ECO:0000256" key="1">
    <source>
        <dbReference type="ARBA" id="ARBA00022722"/>
    </source>
</evidence>
<keyword evidence="1" id="KW-0540">Nuclease</keyword>
<accession>A0A9X2DQI9</accession>
<evidence type="ECO:0000313" key="6">
    <source>
        <dbReference type="Proteomes" id="UP001139179"/>
    </source>
</evidence>
<dbReference type="InterPro" id="IPR036397">
    <property type="entry name" value="RNaseH_sf"/>
</dbReference>
<dbReference type="Gene3D" id="3.30.420.10">
    <property type="entry name" value="Ribonuclease H-like superfamily/Ribonuclease H"/>
    <property type="match status" value="1"/>
</dbReference>
<dbReference type="GO" id="GO:0003676">
    <property type="term" value="F:nucleic acid binding"/>
    <property type="evidence" value="ECO:0007669"/>
    <property type="project" value="InterPro"/>
</dbReference>
<evidence type="ECO:0000313" key="5">
    <source>
        <dbReference type="EMBL" id="MCM3714315.1"/>
    </source>
</evidence>
<protein>
    <submittedName>
        <fullName evidence="5">Exonuclease domain-containing protein</fullName>
    </submittedName>
</protein>
<dbReference type="InterPro" id="IPR012337">
    <property type="entry name" value="RNaseH-like_sf"/>
</dbReference>
<keyword evidence="2" id="KW-0378">Hydrolase</keyword>
<dbReference type="PANTHER" id="PTHR30231:SF41">
    <property type="entry name" value="DNA POLYMERASE III SUBUNIT EPSILON"/>
    <property type="match status" value="1"/>
</dbReference>
<dbReference type="SUPFAM" id="SSF53098">
    <property type="entry name" value="Ribonuclease H-like"/>
    <property type="match status" value="1"/>
</dbReference>
<dbReference type="RefSeq" id="WP_251223105.1">
    <property type="nucleotide sequence ID" value="NZ_JAMBOL010000006.1"/>
</dbReference>
<dbReference type="Proteomes" id="UP001139179">
    <property type="component" value="Unassembled WGS sequence"/>
</dbReference>
<dbReference type="GO" id="GO:0005829">
    <property type="term" value="C:cytosol"/>
    <property type="evidence" value="ECO:0007669"/>
    <property type="project" value="TreeGrafter"/>
</dbReference>
<dbReference type="GO" id="GO:0045004">
    <property type="term" value="P:DNA replication proofreading"/>
    <property type="evidence" value="ECO:0007669"/>
    <property type="project" value="TreeGrafter"/>
</dbReference>
<organism evidence="5 6">
    <name type="scientific">Halalkalibacter oceani</name>
    <dbReference type="NCBI Taxonomy" id="1653776"/>
    <lineage>
        <taxon>Bacteria</taxon>
        <taxon>Bacillati</taxon>
        <taxon>Bacillota</taxon>
        <taxon>Bacilli</taxon>
        <taxon>Bacillales</taxon>
        <taxon>Bacillaceae</taxon>
        <taxon>Halalkalibacter</taxon>
    </lineage>
</organism>
<keyword evidence="3 5" id="KW-0269">Exonuclease</keyword>
<evidence type="ECO:0000256" key="2">
    <source>
        <dbReference type="ARBA" id="ARBA00022801"/>
    </source>
</evidence>
<dbReference type="GO" id="GO:0008408">
    <property type="term" value="F:3'-5' exonuclease activity"/>
    <property type="evidence" value="ECO:0007669"/>
    <property type="project" value="TreeGrafter"/>
</dbReference>
<dbReference type="FunFam" id="3.30.420.10:FF:000045">
    <property type="entry name" value="3'-5' exonuclease DinG"/>
    <property type="match status" value="1"/>
</dbReference>
<dbReference type="CDD" id="cd06127">
    <property type="entry name" value="DEDDh"/>
    <property type="match status" value="1"/>
</dbReference>
<feature type="domain" description="Exonuclease" evidence="4">
    <location>
        <begin position="26"/>
        <end position="197"/>
    </location>
</feature>
<dbReference type="Pfam" id="PF00929">
    <property type="entry name" value="RNase_T"/>
    <property type="match status" value="1"/>
</dbReference>
<dbReference type="PANTHER" id="PTHR30231">
    <property type="entry name" value="DNA POLYMERASE III SUBUNIT EPSILON"/>
    <property type="match status" value="1"/>
</dbReference>
<proteinExistence type="predicted"/>
<dbReference type="SMART" id="SM00479">
    <property type="entry name" value="EXOIII"/>
    <property type="match status" value="1"/>
</dbReference>
<name>A0A9X2DQI9_9BACI</name>
<evidence type="ECO:0000256" key="3">
    <source>
        <dbReference type="ARBA" id="ARBA00022839"/>
    </source>
</evidence>
<reference evidence="5" key="1">
    <citation type="submission" date="2022-05" db="EMBL/GenBank/DDBJ databases">
        <title>Comparative Genomics of Spacecraft Associated Microbes.</title>
        <authorList>
            <person name="Tran M.T."/>
            <person name="Wright A."/>
            <person name="Seuylemezian A."/>
            <person name="Eisen J."/>
            <person name="Coil D."/>
        </authorList>
    </citation>
    <scope>NUCLEOTIDE SEQUENCE</scope>
    <source>
        <strain evidence="5">214.1.1</strain>
    </source>
</reference>
<sequence length="219" mass="24793">MFKKKPSLPHTPYSEYPLNTSLRELTFTVFDTETTGFAVGANDRIIELAAVTVRQLEVEQRTFQTYVNPCREIPAEITRLTGISGETVENSPLALEALEAFFDFADQTASGIWVGHYVAFDMMVLKKEAQRHGYRLNFPICLDTLNLIGFISPSNQMLDLEKYALQFGTKIFNRHEALGDALTTANLFCALLILLEQRGKRTLADLIEISEMNSRMLQF</sequence>
<keyword evidence="6" id="KW-1185">Reference proteome</keyword>
<dbReference type="AlphaFoldDB" id="A0A9X2DQI9"/>
<dbReference type="InterPro" id="IPR013520">
    <property type="entry name" value="Ribonucl_H"/>
</dbReference>
<evidence type="ECO:0000259" key="4">
    <source>
        <dbReference type="SMART" id="SM00479"/>
    </source>
</evidence>
<gene>
    <name evidence="5" type="ORF">M3202_09470</name>
</gene>